<dbReference type="AlphaFoldDB" id="A0A381TJL9"/>
<protein>
    <recommendedName>
        <fullName evidence="2">DUF1499 domain-containing protein</fullName>
    </recommendedName>
</protein>
<dbReference type="PANTHER" id="PTHR34801:SF6">
    <property type="entry name" value="SLL1620 PROTEIN"/>
    <property type="match status" value="1"/>
</dbReference>
<accession>A0A381TJL9</accession>
<dbReference type="Pfam" id="PF07386">
    <property type="entry name" value="DUF1499"/>
    <property type="match status" value="1"/>
</dbReference>
<reference evidence="1" key="1">
    <citation type="submission" date="2018-05" db="EMBL/GenBank/DDBJ databases">
        <authorList>
            <person name="Lanie J.A."/>
            <person name="Ng W.-L."/>
            <person name="Kazmierczak K.M."/>
            <person name="Andrzejewski T.M."/>
            <person name="Davidsen T.M."/>
            <person name="Wayne K.J."/>
            <person name="Tettelin H."/>
            <person name="Glass J.I."/>
            <person name="Rusch D."/>
            <person name="Podicherti R."/>
            <person name="Tsui H.-C.T."/>
            <person name="Winkler M.E."/>
        </authorList>
    </citation>
    <scope>NUCLEOTIDE SEQUENCE</scope>
</reference>
<dbReference type="PANTHER" id="PTHR34801">
    <property type="entry name" value="EXPRESSED PROTEIN"/>
    <property type="match status" value="1"/>
</dbReference>
<evidence type="ECO:0000313" key="1">
    <source>
        <dbReference type="EMBL" id="SVA16302.1"/>
    </source>
</evidence>
<name>A0A381TJL9_9ZZZZ</name>
<sequence>MTSILESYSIRVTCLLFLFIILTSCAGTKPDSIGQFSECPEKPNCIFSKSSTPLHMVAPLIYEISFPEAKEKLLKVIESMPRAEIATDKENFLHVEFTSKIFRFVDDVEFYFNEPGVIHFRSASRIGHSDMGVNRHRIEEIRHLFTKGFLKK</sequence>
<dbReference type="EMBL" id="UINC01004710">
    <property type="protein sequence ID" value="SVA16302.1"/>
    <property type="molecule type" value="Genomic_DNA"/>
</dbReference>
<organism evidence="1">
    <name type="scientific">marine metagenome</name>
    <dbReference type="NCBI Taxonomy" id="408172"/>
    <lineage>
        <taxon>unclassified sequences</taxon>
        <taxon>metagenomes</taxon>
        <taxon>ecological metagenomes</taxon>
    </lineage>
</organism>
<proteinExistence type="predicted"/>
<evidence type="ECO:0008006" key="2">
    <source>
        <dbReference type="Google" id="ProtNLM"/>
    </source>
</evidence>
<gene>
    <name evidence="1" type="ORF">METZ01_LOCUS69156</name>
</gene>
<dbReference type="InterPro" id="IPR010865">
    <property type="entry name" value="DUF1499"/>
</dbReference>
<dbReference type="PIRSF" id="PIRSF026426">
    <property type="entry name" value="DUF1499"/>
    <property type="match status" value="1"/>
</dbReference>